<keyword evidence="2" id="KW-1185">Reference proteome</keyword>
<organism evidence="1 2">
    <name type="scientific">Monosporascus cannonballus</name>
    <dbReference type="NCBI Taxonomy" id="155416"/>
    <lineage>
        <taxon>Eukaryota</taxon>
        <taxon>Fungi</taxon>
        <taxon>Dikarya</taxon>
        <taxon>Ascomycota</taxon>
        <taxon>Pezizomycotina</taxon>
        <taxon>Sordariomycetes</taxon>
        <taxon>Xylariomycetidae</taxon>
        <taxon>Xylariales</taxon>
        <taxon>Xylariales incertae sedis</taxon>
        <taxon>Monosporascus</taxon>
    </lineage>
</organism>
<evidence type="ECO:0000313" key="1">
    <source>
        <dbReference type="EMBL" id="RYO89819.1"/>
    </source>
</evidence>
<evidence type="ECO:0000313" key="2">
    <source>
        <dbReference type="Proteomes" id="UP000294003"/>
    </source>
</evidence>
<name>A0ABY0HBS7_9PEZI</name>
<sequence length="79" mass="8335">MPITLLCRQQTQLCHGRAAQDLDNGYLGADLVRDPEHELDSDERVNAGVLSCEAAESACSEADAASAIALVSLSKSFSV</sequence>
<dbReference type="Proteomes" id="UP000294003">
    <property type="component" value="Unassembled WGS sequence"/>
</dbReference>
<comment type="caution">
    <text evidence="1">The sequence shown here is derived from an EMBL/GenBank/DDBJ whole genome shotgun (WGS) entry which is preliminary data.</text>
</comment>
<proteinExistence type="predicted"/>
<dbReference type="EMBL" id="QJNS01000066">
    <property type="protein sequence ID" value="RYO89819.1"/>
    <property type="molecule type" value="Genomic_DNA"/>
</dbReference>
<accession>A0ABY0HBS7</accession>
<gene>
    <name evidence="1" type="ORF">DL762_003003</name>
</gene>
<protein>
    <submittedName>
        <fullName evidence="1">Uncharacterized protein</fullName>
    </submittedName>
</protein>
<reference evidence="1 2" key="1">
    <citation type="submission" date="2018-06" db="EMBL/GenBank/DDBJ databases">
        <title>Complete Genomes of Monosporascus.</title>
        <authorList>
            <person name="Robinson A.J."/>
            <person name="Natvig D.O."/>
        </authorList>
    </citation>
    <scope>NUCLEOTIDE SEQUENCE [LARGE SCALE GENOMIC DNA]</scope>
    <source>
        <strain evidence="1 2">CBS 609.92</strain>
    </source>
</reference>